<dbReference type="Pfam" id="PF01535">
    <property type="entry name" value="PPR"/>
    <property type="match status" value="3"/>
</dbReference>
<dbReference type="FunFam" id="1.25.40.10:FF:000678">
    <property type="entry name" value="Pentatricopeptide repeat-containing protein MRL1 chloroplastic"/>
    <property type="match status" value="1"/>
</dbReference>
<feature type="compositionally biased region" description="Basic and acidic residues" evidence="3">
    <location>
        <begin position="223"/>
        <end position="235"/>
    </location>
</feature>
<reference evidence="7" key="1">
    <citation type="submission" date="2025-08" db="UniProtKB">
        <authorList>
            <consortium name="RefSeq"/>
        </authorList>
    </citation>
    <scope>IDENTIFICATION</scope>
    <source>
        <strain evidence="7">OHB3-1</strain>
    </source>
</reference>
<dbReference type="Pfam" id="PF13041">
    <property type="entry name" value="PPR_2"/>
    <property type="match status" value="1"/>
</dbReference>
<keyword evidence="4" id="KW-1133">Transmembrane helix</keyword>
<dbReference type="InterPro" id="IPR002885">
    <property type="entry name" value="PPR_rpt"/>
</dbReference>
<dbReference type="AlphaFoldDB" id="A0A6J1CXB2"/>
<dbReference type="InterPro" id="IPR053303">
    <property type="entry name" value="Chloroplast_PPR"/>
</dbReference>
<keyword evidence="6" id="KW-1185">Reference proteome</keyword>
<feature type="repeat" description="PPR" evidence="2">
    <location>
        <begin position="656"/>
        <end position="690"/>
    </location>
</feature>
<evidence type="ECO:0000256" key="3">
    <source>
        <dbReference type="SAM" id="MobiDB-lite"/>
    </source>
</evidence>
<accession>A0A6J1CXB2</accession>
<keyword evidence="4" id="KW-0812">Transmembrane</keyword>
<feature type="repeat" description="PPR" evidence="2">
    <location>
        <begin position="691"/>
        <end position="725"/>
    </location>
</feature>
<dbReference type="OrthoDB" id="185373at2759"/>
<evidence type="ECO:0000313" key="7">
    <source>
        <dbReference type="RefSeq" id="XP_022146154.1"/>
    </source>
</evidence>
<feature type="region of interest" description="Disordered" evidence="3">
    <location>
        <begin position="200"/>
        <end position="235"/>
    </location>
</feature>
<evidence type="ECO:0000256" key="1">
    <source>
        <dbReference type="ARBA" id="ARBA00022737"/>
    </source>
</evidence>
<evidence type="ECO:0000259" key="5">
    <source>
        <dbReference type="Pfam" id="PF17177"/>
    </source>
</evidence>
<dbReference type="FunFam" id="1.25.40.10:FF:002179">
    <property type="entry name" value="Pentatricopeptide repeat-containing protein MRL1, chloroplastic"/>
    <property type="match status" value="1"/>
</dbReference>
<organism evidence="6 7">
    <name type="scientific">Momordica charantia</name>
    <name type="common">Bitter gourd</name>
    <name type="synonym">Balsam pear</name>
    <dbReference type="NCBI Taxonomy" id="3673"/>
    <lineage>
        <taxon>Eukaryota</taxon>
        <taxon>Viridiplantae</taxon>
        <taxon>Streptophyta</taxon>
        <taxon>Embryophyta</taxon>
        <taxon>Tracheophyta</taxon>
        <taxon>Spermatophyta</taxon>
        <taxon>Magnoliopsida</taxon>
        <taxon>eudicotyledons</taxon>
        <taxon>Gunneridae</taxon>
        <taxon>Pentapetalae</taxon>
        <taxon>rosids</taxon>
        <taxon>fabids</taxon>
        <taxon>Cucurbitales</taxon>
        <taxon>Cucurbitaceae</taxon>
        <taxon>Momordiceae</taxon>
        <taxon>Momordica</taxon>
    </lineage>
</organism>
<keyword evidence="4" id="KW-0472">Membrane</keyword>
<feature type="repeat" description="PPR" evidence="2">
    <location>
        <begin position="514"/>
        <end position="548"/>
    </location>
</feature>
<dbReference type="Proteomes" id="UP000504603">
    <property type="component" value="Unplaced"/>
</dbReference>
<dbReference type="NCBIfam" id="TIGR00756">
    <property type="entry name" value="PPR"/>
    <property type="match status" value="7"/>
</dbReference>
<feature type="repeat" description="PPR" evidence="2">
    <location>
        <begin position="831"/>
        <end position="865"/>
    </location>
</feature>
<feature type="domain" description="PROP1-like PPR" evidence="5">
    <location>
        <begin position="592"/>
        <end position="755"/>
    </location>
</feature>
<dbReference type="KEGG" id="mcha:111015436"/>
<protein>
    <submittedName>
        <fullName evidence="7">Pentatricopeptide repeat-containing protein MRL1, chloroplastic</fullName>
    </submittedName>
</protein>
<feature type="repeat" description="PPR" evidence="2">
    <location>
        <begin position="584"/>
        <end position="618"/>
    </location>
</feature>
<dbReference type="Gene3D" id="1.25.40.10">
    <property type="entry name" value="Tetratricopeptide repeat domain"/>
    <property type="match status" value="4"/>
</dbReference>
<name>A0A6J1CXB2_MOMCH</name>
<dbReference type="PANTHER" id="PTHR47935">
    <property type="entry name" value="PENTATRICOPEPTIDE REPEAT-CONTAINING PROTEIN MRL1, CHLOROPLASTIC"/>
    <property type="match status" value="1"/>
</dbReference>
<dbReference type="Pfam" id="PF17177">
    <property type="entry name" value="PPR_long"/>
    <property type="match status" value="1"/>
</dbReference>
<keyword evidence="1" id="KW-0677">Repeat</keyword>
<dbReference type="RefSeq" id="XP_022146154.1">
    <property type="nucleotide sequence ID" value="XM_022290462.1"/>
</dbReference>
<dbReference type="InterPro" id="IPR011990">
    <property type="entry name" value="TPR-like_helical_dom_sf"/>
</dbReference>
<feature type="compositionally biased region" description="Polar residues" evidence="3">
    <location>
        <begin position="200"/>
        <end position="222"/>
    </location>
</feature>
<gene>
    <name evidence="7" type="primary">LOC111015436</name>
</gene>
<feature type="compositionally biased region" description="Basic and acidic residues" evidence="3">
    <location>
        <begin position="416"/>
        <end position="429"/>
    </location>
</feature>
<feature type="compositionally biased region" description="Low complexity" evidence="3">
    <location>
        <begin position="8"/>
        <end position="21"/>
    </location>
</feature>
<feature type="repeat" description="PPR" evidence="2">
    <location>
        <begin position="619"/>
        <end position="649"/>
    </location>
</feature>
<dbReference type="PANTHER" id="PTHR47935:SF1">
    <property type="entry name" value="PENTATRICOPEPTIDE REPEAT-CONTAINING PROTEIN MRL1, CHLOROPLASTIC"/>
    <property type="match status" value="1"/>
</dbReference>
<evidence type="ECO:0000256" key="4">
    <source>
        <dbReference type="SAM" id="Phobius"/>
    </source>
</evidence>
<feature type="repeat" description="PPR" evidence="2">
    <location>
        <begin position="549"/>
        <end position="583"/>
    </location>
</feature>
<dbReference type="GeneID" id="111015436"/>
<evidence type="ECO:0000256" key="2">
    <source>
        <dbReference type="PROSITE-ProRule" id="PRU00708"/>
    </source>
</evidence>
<feature type="transmembrane region" description="Helical" evidence="4">
    <location>
        <begin position="111"/>
        <end position="130"/>
    </location>
</feature>
<dbReference type="PROSITE" id="PS51375">
    <property type="entry name" value="PPR"/>
    <property type="match status" value="9"/>
</dbReference>
<sequence>MLPLVTLPPNDSSSSPSLSSTQPIPFLLLTPPMEVSFSSKPPSLTFNPCLPLSSSSFSHSRLRFVRRRFLGCDHNLRPPDALRSRKRCRNARLIIQSPRCIFRATLSSNPVLIVVAVVTFSAVSFIYMNFNRRKKNAAEGSQSPKLALSQLGRGINWSVDGQIMGFRDHHGDFLEQNIAIMDRTEERGYSGEEETVLQLQKSSLSHEASTTETLQPPISEVTSSKDSDSLFPDEREATDPSIISDIFESGVLQPLVFANDMTDLQLKVSHVKSHSDLTVVADTTQLPPVAGPLYSVYNQVTQHFKADSELLKEERLTSSDFLIEEPAREDIYMFYEDTQSSSQTATSSRTAHSYNQKFSSVTINGISRGAELVSEDSLQISDNAFRHVERKVPAARNKEGSSGNRKNFGGGNSISRHVERKEPSQHKGEVVNGLSYPNGKHVHKKNLHVDQFKVYNQYLKGGRLQECIKLLQDMERDGLLDMNKFYHGKFFNICKSKKAVQEAFQYAKFIPNPTLSTFNMLMSVCASSQDSDRAFQVVRLVQEAGMKADCKLYTTLISTCAKSGKVDAMFEVFHGMVNAGVEPNVHTYGALIDGCARAGQVAKAFGVYGIMRSKNVKPDRVVFNALITACGQSGAVDRAFDVLAEMGAEIHPIEPDHITIGALIKACANAGQVDRAREVYKMIHDYKIKGTPEVYTIAVNCCSQSGDWEFASSVYQDMIRNGVQPDEIFLSALIDVAGHASKLDAAFEILGEARSLGIHVGIVSYSSLMGACSNAKNWQKALELYEDLKSMKLRLTVSTVNALITALCDGEQLQTAMDIMTEMKGSGLYPNNITYSILMAASEKNDDLEIALMLLSQAKEDGLVPTLIMYRCIIGMCLRRISEPTALDRPLLSLDSRLPQVDSKWTAQALMVYREIIEAGIVPSIEVLSQVLGCLQIPHDPALKNELIENIGVSVDRPRSSNLCSFIHGFGEYDPRAFSLLEEAASLGVAPFVSLKGNPIVVDVKELQIHTAEVYLLTVLKGLKHRLAAGSKLPNIMILLPVETTQITSSKGERTINLAGRVGQAVAALLRRLRLPYQGNASHGKIRINGLALRRWLQPKLSDSLSGKPGEFSSIHSRLRKGISHQQRNIRTGNLSLD</sequence>
<dbReference type="FunFam" id="1.25.40.10:FF:000542">
    <property type="entry name" value="Pentatricopeptide repeat-containing protein MRL1, chloroplastic isoform X1"/>
    <property type="match status" value="1"/>
</dbReference>
<proteinExistence type="predicted"/>
<evidence type="ECO:0000313" key="6">
    <source>
        <dbReference type="Proteomes" id="UP000504603"/>
    </source>
</evidence>
<feature type="compositionally biased region" description="Basic and acidic residues" evidence="3">
    <location>
        <begin position="389"/>
        <end position="399"/>
    </location>
</feature>
<feature type="region of interest" description="Disordered" evidence="3">
    <location>
        <begin position="389"/>
        <end position="430"/>
    </location>
</feature>
<dbReference type="InterPro" id="IPR033443">
    <property type="entry name" value="PROP1-like_PPR_dom"/>
</dbReference>
<feature type="repeat" description="PPR" evidence="2">
    <location>
        <begin position="761"/>
        <end position="795"/>
    </location>
</feature>
<feature type="region of interest" description="Disordered" evidence="3">
    <location>
        <begin position="1"/>
        <end position="21"/>
    </location>
</feature>
<feature type="repeat" description="PPR" evidence="2">
    <location>
        <begin position="796"/>
        <end position="830"/>
    </location>
</feature>